<dbReference type="RefSeq" id="WP_191714730.1">
    <property type="nucleotide sequence ID" value="NZ_JACSPU010000002.1"/>
</dbReference>
<keyword evidence="1" id="KW-1133">Transmembrane helix</keyword>
<dbReference type="InterPro" id="IPR025441">
    <property type="entry name" value="DUF4181"/>
</dbReference>
<accession>A0ABR8WBY3</accession>
<feature type="transmembrane region" description="Helical" evidence="1">
    <location>
        <begin position="76"/>
        <end position="97"/>
    </location>
</feature>
<dbReference type="Pfam" id="PF13789">
    <property type="entry name" value="DUF4181"/>
    <property type="match status" value="1"/>
</dbReference>
<keyword evidence="3" id="KW-1185">Reference proteome</keyword>
<dbReference type="EMBL" id="JACSPU010000002">
    <property type="protein sequence ID" value="MBD8014502.1"/>
    <property type="molecule type" value="Genomic_DNA"/>
</dbReference>
<reference evidence="2 3" key="1">
    <citation type="submission" date="2020-08" db="EMBL/GenBank/DDBJ databases">
        <title>A Genomic Blueprint of the Chicken Gut Microbiome.</title>
        <authorList>
            <person name="Gilroy R."/>
            <person name="Ravi A."/>
            <person name="Getino M."/>
            <person name="Pursley I."/>
            <person name="Horton D.L."/>
            <person name="Alikhan N.-F."/>
            <person name="Baker D."/>
            <person name="Gharbi K."/>
            <person name="Hall N."/>
            <person name="Watson M."/>
            <person name="Adriaenssens E.M."/>
            <person name="Foster-Nyarko E."/>
            <person name="Jarju S."/>
            <person name="Secka A."/>
            <person name="Antonio M."/>
            <person name="Oren A."/>
            <person name="Chaudhuri R."/>
            <person name="La Ragione R.M."/>
            <person name="Hildebrand F."/>
            <person name="Pallen M.J."/>
        </authorList>
    </citation>
    <scope>NUCLEOTIDE SEQUENCE [LARGE SCALE GENOMIC DNA]</scope>
    <source>
        <strain evidence="2 3">Sa1BUA13</strain>
    </source>
</reference>
<organism evidence="2 3">
    <name type="scientific">Planococcus wigleyi</name>
    <dbReference type="NCBI Taxonomy" id="2762216"/>
    <lineage>
        <taxon>Bacteria</taxon>
        <taxon>Bacillati</taxon>
        <taxon>Bacillota</taxon>
        <taxon>Bacilli</taxon>
        <taxon>Bacillales</taxon>
        <taxon>Caryophanaceae</taxon>
        <taxon>Planococcus</taxon>
    </lineage>
</organism>
<gene>
    <name evidence="2" type="ORF">H9630_06685</name>
</gene>
<sequence length="135" mass="15751">MFGLKIGVALVIVFVLMSLVKFTLRKIFKIDKEKKNWFSYNHINKTHQKVDWFVRIGTAIGLVTVLYLTLYKEYSAALFLALLILFTILDYSVRIYFEWRYSDSPKQSILTLGEMIVLVTSIIAILQFDLLNLAY</sequence>
<evidence type="ECO:0000256" key="1">
    <source>
        <dbReference type="SAM" id="Phobius"/>
    </source>
</evidence>
<feature type="transmembrane region" description="Helical" evidence="1">
    <location>
        <begin position="52"/>
        <end position="70"/>
    </location>
</feature>
<proteinExistence type="predicted"/>
<keyword evidence="1" id="KW-0472">Membrane</keyword>
<name>A0ABR8WBY3_9BACL</name>
<dbReference type="Proteomes" id="UP000658980">
    <property type="component" value="Unassembled WGS sequence"/>
</dbReference>
<evidence type="ECO:0000313" key="3">
    <source>
        <dbReference type="Proteomes" id="UP000658980"/>
    </source>
</evidence>
<feature type="transmembrane region" description="Helical" evidence="1">
    <location>
        <begin position="109"/>
        <end position="128"/>
    </location>
</feature>
<evidence type="ECO:0000313" key="2">
    <source>
        <dbReference type="EMBL" id="MBD8014502.1"/>
    </source>
</evidence>
<comment type="caution">
    <text evidence="2">The sequence shown here is derived from an EMBL/GenBank/DDBJ whole genome shotgun (WGS) entry which is preliminary data.</text>
</comment>
<keyword evidence="1" id="KW-0812">Transmembrane</keyword>
<feature type="transmembrane region" description="Helical" evidence="1">
    <location>
        <begin position="6"/>
        <end position="24"/>
    </location>
</feature>
<protein>
    <submittedName>
        <fullName evidence="2">DUF4181 domain-containing protein</fullName>
    </submittedName>
</protein>